<comment type="subcellular location">
    <subcellularLocation>
        <location evidence="1">Nucleus</location>
    </subcellularLocation>
</comment>
<evidence type="ECO:0000256" key="4">
    <source>
        <dbReference type="ARBA" id="ARBA00023242"/>
    </source>
</evidence>
<dbReference type="AlphaFoldDB" id="A0A0N1NWA3"/>
<dbReference type="STRING" id="1664694.A0A0N1NWA3"/>
<dbReference type="Proteomes" id="UP000038010">
    <property type="component" value="Unassembled WGS sequence"/>
</dbReference>
<organism evidence="6 7">
    <name type="scientific">Cyphellophora attinorum</name>
    <dbReference type="NCBI Taxonomy" id="1664694"/>
    <lineage>
        <taxon>Eukaryota</taxon>
        <taxon>Fungi</taxon>
        <taxon>Dikarya</taxon>
        <taxon>Ascomycota</taxon>
        <taxon>Pezizomycotina</taxon>
        <taxon>Eurotiomycetes</taxon>
        <taxon>Chaetothyriomycetidae</taxon>
        <taxon>Chaetothyriales</taxon>
        <taxon>Cyphellophoraceae</taxon>
        <taxon>Cyphellophora</taxon>
    </lineage>
</organism>
<keyword evidence="4" id="KW-0539">Nucleus</keyword>
<proteinExistence type="predicted"/>
<evidence type="ECO:0000256" key="1">
    <source>
        <dbReference type="ARBA" id="ARBA00004123"/>
    </source>
</evidence>
<keyword evidence="2" id="KW-0479">Metal-binding</keyword>
<comment type="caution">
    <text evidence="6">The sequence shown here is derived from an EMBL/GenBank/DDBJ whole genome shotgun (WGS) entry which is preliminary data.</text>
</comment>
<protein>
    <recommendedName>
        <fullName evidence="5">Xylanolytic transcriptional activator regulatory domain-containing protein</fullName>
    </recommendedName>
</protein>
<dbReference type="VEuPathDB" id="FungiDB:AB675_8852"/>
<dbReference type="InterPro" id="IPR007219">
    <property type="entry name" value="XnlR_reg_dom"/>
</dbReference>
<evidence type="ECO:0000256" key="2">
    <source>
        <dbReference type="ARBA" id="ARBA00022723"/>
    </source>
</evidence>
<name>A0A0N1NWA3_9EURO</name>
<feature type="domain" description="Xylanolytic transcriptional activator regulatory" evidence="5">
    <location>
        <begin position="175"/>
        <end position="357"/>
    </location>
</feature>
<gene>
    <name evidence="6" type="ORF">AB675_8852</name>
</gene>
<dbReference type="Pfam" id="PF04082">
    <property type="entry name" value="Fungal_trans"/>
    <property type="match status" value="1"/>
</dbReference>
<evidence type="ECO:0000313" key="7">
    <source>
        <dbReference type="Proteomes" id="UP000038010"/>
    </source>
</evidence>
<dbReference type="EMBL" id="LFJN01000033">
    <property type="protein sequence ID" value="KPI36183.1"/>
    <property type="molecule type" value="Genomic_DNA"/>
</dbReference>
<accession>A0A0N1NWA3</accession>
<dbReference type="GO" id="GO:0003677">
    <property type="term" value="F:DNA binding"/>
    <property type="evidence" value="ECO:0007669"/>
    <property type="project" value="UniProtKB-KW"/>
</dbReference>
<dbReference type="InterPro" id="IPR050987">
    <property type="entry name" value="AtrR-like"/>
</dbReference>
<dbReference type="PANTHER" id="PTHR46910">
    <property type="entry name" value="TRANSCRIPTION FACTOR PDR1"/>
    <property type="match status" value="1"/>
</dbReference>
<keyword evidence="7" id="KW-1185">Reference proteome</keyword>
<dbReference type="GO" id="GO:0003700">
    <property type="term" value="F:DNA-binding transcription factor activity"/>
    <property type="evidence" value="ECO:0007669"/>
    <property type="project" value="InterPro"/>
</dbReference>
<dbReference type="GO" id="GO:0005634">
    <property type="term" value="C:nucleus"/>
    <property type="evidence" value="ECO:0007669"/>
    <property type="project" value="UniProtKB-SubCell"/>
</dbReference>
<keyword evidence="3" id="KW-0238">DNA-binding</keyword>
<evidence type="ECO:0000256" key="3">
    <source>
        <dbReference type="ARBA" id="ARBA00023125"/>
    </source>
</evidence>
<evidence type="ECO:0000313" key="6">
    <source>
        <dbReference type="EMBL" id="KPI36183.1"/>
    </source>
</evidence>
<dbReference type="RefSeq" id="XP_017996146.1">
    <property type="nucleotide sequence ID" value="XM_018149335.1"/>
</dbReference>
<evidence type="ECO:0000259" key="5">
    <source>
        <dbReference type="Pfam" id="PF04082"/>
    </source>
</evidence>
<reference evidence="6 7" key="1">
    <citation type="submission" date="2015-06" db="EMBL/GenBank/DDBJ databases">
        <title>Draft genome of the ant-associated black yeast Phialophora attae CBS 131958.</title>
        <authorList>
            <person name="Moreno L.F."/>
            <person name="Stielow B.J."/>
            <person name="de Hoog S."/>
            <person name="Vicente V.A."/>
            <person name="Weiss V.A."/>
            <person name="de Vries M."/>
            <person name="Cruz L.M."/>
            <person name="Souza E.M."/>
        </authorList>
    </citation>
    <scope>NUCLEOTIDE SEQUENCE [LARGE SCALE GENOMIC DNA]</scope>
    <source>
        <strain evidence="6 7">CBS 131958</strain>
    </source>
</reference>
<dbReference type="GeneID" id="28741215"/>
<sequence length="369" mass="41231">MPSPYTPAAYSDVGPEIDPNWFSMQPTIETEYFSQGIARAQTFPTHIEDIPSIHITSHDTSPIGTPAMQPTFALPIRAQEELPALQMSANTSIQMDYYSEFLSPTDRPPPVFRRDSVSSAHSNASGLSNDSVVNWSNKVRPAKRRHTTCSITQPTASSNAELGWMLNSPRTASYLKVYFELVHPRYPFLQLESQSHAQDASPFVPSSGTIKTSQRLLSAAIGAMFHHNSRDIAARYVRHAMQLHKREELDLFSSISGIHCAMLLAIYAQAESQLEFDNEEEDVSHPTINLWLWNCQIAAACIDLGLHLWVDEISGSGSMEGELYRNTFQSAWTLDREISLEKGRPRALHAEDVSPQLLAWFASRGCLQP</sequence>
<dbReference type="GO" id="GO:0008270">
    <property type="term" value="F:zinc ion binding"/>
    <property type="evidence" value="ECO:0007669"/>
    <property type="project" value="InterPro"/>
</dbReference>
<dbReference type="CDD" id="cd12148">
    <property type="entry name" value="fungal_TF_MHR"/>
    <property type="match status" value="1"/>
</dbReference>
<dbReference type="PANTHER" id="PTHR46910:SF3">
    <property type="entry name" value="HALOTOLERANCE PROTEIN 9-RELATED"/>
    <property type="match status" value="1"/>
</dbReference>
<dbReference type="OrthoDB" id="4160593at2759"/>
<dbReference type="GO" id="GO:0006351">
    <property type="term" value="P:DNA-templated transcription"/>
    <property type="evidence" value="ECO:0007669"/>
    <property type="project" value="InterPro"/>
</dbReference>